<evidence type="ECO:0008006" key="5">
    <source>
        <dbReference type="Google" id="ProtNLM"/>
    </source>
</evidence>
<dbReference type="EMBL" id="JARQZJ010000005">
    <property type="protein sequence ID" value="KAK9871307.1"/>
    <property type="molecule type" value="Genomic_DNA"/>
</dbReference>
<keyword evidence="1" id="KW-0812">Transmembrane</keyword>
<proteinExistence type="predicted"/>
<evidence type="ECO:0000313" key="3">
    <source>
        <dbReference type="EMBL" id="KAK9871307.1"/>
    </source>
</evidence>
<accession>A0AAW1TT86</accession>
<comment type="caution">
    <text evidence="3">The sequence shown here is derived from an EMBL/GenBank/DDBJ whole genome shotgun (WGS) entry which is preliminary data.</text>
</comment>
<evidence type="ECO:0000313" key="4">
    <source>
        <dbReference type="Proteomes" id="UP001431783"/>
    </source>
</evidence>
<evidence type="ECO:0000256" key="1">
    <source>
        <dbReference type="SAM" id="Phobius"/>
    </source>
</evidence>
<evidence type="ECO:0000256" key="2">
    <source>
        <dbReference type="SAM" id="SignalP"/>
    </source>
</evidence>
<keyword evidence="4" id="KW-1185">Reference proteome</keyword>
<gene>
    <name evidence="3" type="ORF">WA026_011576</name>
</gene>
<sequence length="309" mass="34899">MINRTLTLCLLIVIFTESVLSVDFLTNRNTSQILDISDICIKATKHEYFMPSGTGGTDGLVLLVTQPKDLIQCELNFNIRRDNDQSIQIIVVEFLPTLATYEETLSVCNTSFGEFFMTFRDEEGETATGCEMFTKSIYGNPYLVYLSHESSVSLLLNSFGYLNPIKITASSGRSLALGENCIKAEIECTVSQKAVCVDRRLRCDGHINCGMYEDQDEDHKICRKDEYSNYWLIALAAVAILVLIYGIFVYCIKLHITKTAGTFFIFNEDKENKLVIRSQLNTHDWLEYKKEITTEPTGEATTVKESGKV</sequence>
<keyword evidence="2" id="KW-0732">Signal</keyword>
<feature type="chain" id="PRO_5043463789" description="CUB domain-containing protein" evidence="2">
    <location>
        <begin position="22"/>
        <end position="309"/>
    </location>
</feature>
<dbReference type="AlphaFoldDB" id="A0AAW1TT86"/>
<name>A0AAW1TT86_9CUCU</name>
<organism evidence="3 4">
    <name type="scientific">Henosepilachna vigintioctopunctata</name>
    <dbReference type="NCBI Taxonomy" id="420089"/>
    <lineage>
        <taxon>Eukaryota</taxon>
        <taxon>Metazoa</taxon>
        <taxon>Ecdysozoa</taxon>
        <taxon>Arthropoda</taxon>
        <taxon>Hexapoda</taxon>
        <taxon>Insecta</taxon>
        <taxon>Pterygota</taxon>
        <taxon>Neoptera</taxon>
        <taxon>Endopterygota</taxon>
        <taxon>Coleoptera</taxon>
        <taxon>Polyphaga</taxon>
        <taxon>Cucujiformia</taxon>
        <taxon>Coccinelloidea</taxon>
        <taxon>Coccinellidae</taxon>
        <taxon>Epilachninae</taxon>
        <taxon>Epilachnini</taxon>
        <taxon>Henosepilachna</taxon>
    </lineage>
</organism>
<keyword evidence="1" id="KW-0472">Membrane</keyword>
<reference evidence="3 4" key="1">
    <citation type="submission" date="2023-03" db="EMBL/GenBank/DDBJ databases">
        <title>Genome insight into feeding habits of ladybird beetles.</title>
        <authorList>
            <person name="Li H.-S."/>
            <person name="Huang Y.-H."/>
            <person name="Pang H."/>
        </authorList>
    </citation>
    <scope>NUCLEOTIDE SEQUENCE [LARGE SCALE GENOMIC DNA]</scope>
    <source>
        <strain evidence="3">SYSU_2023b</strain>
        <tissue evidence="3">Whole body</tissue>
    </source>
</reference>
<dbReference type="Proteomes" id="UP001431783">
    <property type="component" value="Unassembled WGS sequence"/>
</dbReference>
<feature type="transmembrane region" description="Helical" evidence="1">
    <location>
        <begin position="230"/>
        <end position="252"/>
    </location>
</feature>
<feature type="signal peptide" evidence="2">
    <location>
        <begin position="1"/>
        <end position="21"/>
    </location>
</feature>
<protein>
    <recommendedName>
        <fullName evidence="5">CUB domain-containing protein</fullName>
    </recommendedName>
</protein>
<keyword evidence="1" id="KW-1133">Transmembrane helix</keyword>